<gene>
    <name evidence="1" type="ORF">FUA23_12235</name>
</gene>
<reference evidence="1 2" key="1">
    <citation type="submission" date="2019-08" db="EMBL/GenBank/DDBJ databases">
        <title>Lewinella sp. strain SSH13 Genome sequencing and assembly.</title>
        <authorList>
            <person name="Kim I."/>
        </authorList>
    </citation>
    <scope>NUCLEOTIDE SEQUENCE [LARGE SCALE GENOMIC DNA]</scope>
    <source>
        <strain evidence="1 2">SSH13</strain>
    </source>
</reference>
<accession>A0A5C7FFJ7</accession>
<dbReference type="AlphaFoldDB" id="A0A5C7FFJ7"/>
<keyword evidence="2" id="KW-1185">Reference proteome</keyword>
<comment type="caution">
    <text evidence="1">The sequence shown here is derived from an EMBL/GenBank/DDBJ whole genome shotgun (WGS) entry which is preliminary data.</text>
</comment>
<sequence>MVPKGGNQIQITLYRKRTIREGPSSIGSKPDCHDCSSPAAAMWGGWEVVEQQSGLRLTCTGGTDGIGRVAVDMLTESGHIYE</sequence>
<evidence type="ECO:0000313" key="2">
    <source>
        <dbReference type="Proteomes" id="UP000321907"/>
    </source>
</evidence>
<organism evidence="1 2">
    <name type="scientific">Neolewinella aurantiaca</name>
    <dbReference type="NCBI Taxonomy" id="2602767"/>
    <lineage>
        <taxon>Bacteria</taxon>
        <taxon>Pseudomonadati</taxon>
        <taxon>Bacteroidota</taxon>
        <taxon>Saprospiria</taxon>
        <taxon>Saprospirales</taxon>
        <taxon>Lewinellaceae</taxon>
        <taxon>Neolewinella</taxon>
    </lineage>
</organism>
<dbReference type="EMBL" id="VOXD01000017">
    <property type="protein sequence ID" value="TXF89048.1"/>
    <property type="molecule type" value="Genomic_DNA"/>
</dbReference>
<evidence type="ECO:0000313" key="1">
    <source>
        <dbReference type="EMBL" id="TXF89048.1"/>
    </source>
</evidence>
<dbReference type="Proteomes" id="UP000321907">
    <property type="component" value="Unassembled WGS sequence"/>
</dbReference>
<protein>
    <submittedName>
        <fullName evidence="1">Uncharacterized protein</fullName>
    </submittedName>
</protein>
<name>A0A5C7FFJ7_9BACT</name>
<proteinExistence type="predicted"/>
<dbReference type="RefSeq" id="WP_147931034.1">
    <property type="nucleotide sequence ID" value="NZ_VOXD01000017.1"/>
</dbReference>